<dbReference type="SUPFAM" id="SSF51735">
    <property type="entry name" value="NAD(P)-binding Rossmann-fold domains"/>
    <property type="match status" value="1"/>
</dbReference>
<dbReference type="CDD" id="cd05254">
    <property type="entry name" value="dTDP_HR_like_SDR_e"/>
    <property type="match status" value="1"/>
</dbReference>
<comment type="caution">
    <text evidence="8">The sequence shown here is derived from an EMBL/GenBank/DDBJ whole genome shotgun (WGS) entry which is preliminary data.</text>
</comment>
<dbReference type="InterPro" id="IPR005913">
    <property type="entry name" value="dTDP_dehydrorham_reduct"/>
</dbReference>
<dbReference type="InterPro" id="IPR029903">
    <property type="entry name" value="RmlD-like-bd"/>
</dbReference>
<feature type="domain" description="RmlD-like substrate binding" evidence="7">
    <location>
        <begin position="3"/>
        <end position="293"/>
    </location>
</feature>
<evidence type="ECO:0000256" key="3">
    <source>
        <dbReference type="ARBA" id="ARBA00012929"/>
    </source>
</evidence>
<keyword evidence="6" id="KW-0521">NADP</keyword>
<dbReference type="EMBL" id="RAPY01000006">
    <property type="protein sequence ID" value="RKE44479.1"/>
    <property type="molecule type" value="Genomic_DNA"/>
</dbReference>
<dbReference type="PANTHER" id="PTHR10491:SF4">
    <property type="entry name" value="METHIONINE ADENOSYLTRANSFERASE 2 SUBUNIT BETA"/>
    <property type="match status" value="1"/>
</dbReference>
<evidence type="ECO:0000259" key="7">
    <source>
        <dbReference type="Pfam" id="PF04321"/>
    </source>
</evidence>
<dbReference type="RefSeq" id="WP_120261572.1">
    <property type="nucleotide sequence ID" value="NZ_RAPY01000006.1"/>
</dbReference>
<dbReference type="AlphaFoldDB" id="A0A420AJ88"/>
<comment type="catalytic activity">
    <reaction evidence="5">
        <text>dTDP-beta-L-rhamnose + NADP(+) = dTDP-4-dehydro-beta-L-rhamnose + NADPH + H(+)</text>
        <dbReference type="Rhea" id="RHEA:21796"/>
        <dbReference type="ChEBI" id="CHEBI:15378"/>
        <dbReference type="ChEBI" id="CHEBI:57510"/>
        <dbReference type="ChEBI" id="CHEBI:57783"/>
        <dbReference type="ChEBI" id="CHEBI:58349"/>
        <dbReference type="ChEBI" id="CHEBI:62830"/>
        <dbReference type="EC" id="1.1.1.133"/>
    </reaction>
</comment>
<evidence type="ECO:0000256" key="1">
    <source>
        <dbReference type="ARBA" id="ARBA00004781"/>
    </source>
</evidence>
<dbReference type="Proteomes" id="UP000286246">
    <property type="component" value="Unassembled WGS sequence"/>
</dbReference>
<dbReference type="GO" id="GO:0008831">
    <property type="term" value="F:dTDP-4-dehydrorhamnose reductase activity"/>
    <property type="evidence" value="ECO:0007669"/>
    <property type="project" value="UniProtKB-EC"/>
</dbReference>
<gene>
    <name evidence="8" type="ORF">DFQ12_4949</name>
</gene>
<dbReference type="InterPro" id="IPR036291">
    <property type="entry name" value="NAD(P)-bd_dom_sf"/>
</dbReference>
<evidence type="ECO:0000313" key="9">
    <source>
        <dbReference type="Proteomes" id="UP000286246"/>
    </source>
</evidence>
<evidence type="ECO:0000256" key="4">
    <source>
        <dbReference type="ARBA" id="ARBA00017099"/>
    </source>
</evidence>
<comment type="similarity">
    <text evidence="2 6">Belongs to the dTDP-4-dehydrorhamnose reductase family.</text>
</comment>
<dbReference type="PANTHER" id="PTHR10491">
    <property type="entry name" value="DTDP-4-DEHYDRORHAMNOSE REDUCTASE"/>
    <property type="match status" value="1"/>
</dbReference>
<organism evidence="8 9">
    <name type="scientific">Sphingobacterium detergens</name>
    <dbReference type="NCBI Taxonomy" id="1145106"/>
    <lineage>
        <taxon>Bacteria</taxon>
        <taxon>Pseudomonadati</taxon>
        <taxon>Bacteroidota</taxon>
        <taxon>Sphingobacteriia</taxon>
        <taxon>Sphingobacteriales</taxon>
        <taxon>Sphingobacteriaceae</taxon>
        <taxon>Sphingobacterium</taxon>
    </lineage>
</organism>
<dbReference type="Gene3D" id="3.40.50.720">
    <property type="entry name" value="NAD(P)-binding Rossmann-like Domain"/>
    <property type="match status" value="1"/>
</dbReference>
<accession>A0A420AJ88</accession>
<protein>
    <recommendedName>
        <fullName evidence="4 6">dTDP-4-dehydrorhamnose reductase</fullName>
        <ecNumber evidence="3 6">1.1.1.133</ecNumber>
    </recommendedName>
</protein>
<evidence type="ECO:0000256" key="5">
    <source>
        <dbReference type="ARBA" id="ARBA00048200"/>
    </source>
</evidence>
<proteinExistence type="inferred from homology"/>
<keyword evidence="6" id="KW-0560">Oxidoreductase</keyword>
<dbReference type="OrthoDB" id="9803892at2"/>
<evidence type="ECO:0000313" key="8">
    <source>
        <dbReference type="EMBL" id="RKE44479.1"/>
    </source>
</evidence>
<comment type="function">
    <text evidence="6">Catalyzes the reduction of dTDP-6-deoxy-L-lyxo-4-hexulose to yield dTDP-L-rhamnose.</text>
</comment>
<name>A0A420AJ88_SPHD1</name>
<evidence type="ECO:0000256" key="6">
    <source>
        <dbReference type="RuleBase" id="RU364082"/>
    </source>
</evidence>
<keyword evidence="9" id="KW-1185">Reference proteome</keyword>
<dbReference type="GO" id="GO:0005829">
    <property type="term" value="C:cytosol"/>
    <property type="evidence" value="ECO:0007669"/>
    <property type="project" value="TreeGrafter"/>
</dbReference>
<dbReference type="UniPathway" id="UPA00124"/>
<dbReference type="Pfam" id="PF04321">
    <property type="entry name" value="RmlD_sub_bind"/>
    <property type="match status" value="1"/>
</dbReference>
<reference evidence="8 9" key="1">
    <citation type="submission" date="2018-09" db="EMBL/GenBank/DDBJ databases">
        <title>Genomic Encyclopedia of Type Strains, Phase III (KMG-III): the genomes of soil and plant-associated and newly described type strains.</title>
        <authorList>
            <person name="Whitman W."/>
        </authorList>
    </citation>
    <scope>NUCLEOTIDE SEQUENCE [LARGE SCALE GENOMIC DNA]</scope>
    <source>
        <strain evidence="8 9">CECT 7938</strain>
    </source>
</reference>
<evidence type="ECO:0000256" key="2">
    <source>
        <dbReference type="ARBA" id="ARBA00010944"/>
    </source>
</evidence>
<comment type="pathway">
    <text evidence="1 6">Carbohydrate biosynthesis; dTDP-L-rhamnose biosynthesis.</text>
</comment>
<dbReference type="GO" id="GO:0019305">
    <property type="term" value="P:dTDP-rhamnose biosynthetic process"/>
    <property type="evidence" value="ECO:0007669"/>
    <property type="project" value="UniProtKB-UniPathway"/>
</dbReference>
<sequence length="304" mass="33671">MKKILVTGSNGFLGQKVVDLLAGNNLYEVTAISKGPNRNPNQAGYIFYQVDLLDQTLLADFLSNHIFDAIIHTAAMTSVEACEADKAACQLINVDLVQTLASYCEKNKTQLIHLSTDFVFDGKKGTAYNELDAPQPQSEYGKSKYASEQVLAQSSCHYAVLRTILVYGINGDPNRSNLVLWAKAKLSQKEAIKVVNDQWRMPTFVDDLAHACQLAIERQAQGIFHISGAELMSINEAVYKIADYWKLDKTLISEISASSIGQADNRPRQTGFDLSKSENELGYVPTTFLKSLEIIDSQFEAFGR</sequence>
<dbReference type="EC" id="1.1.1.133" evidence="3 6"/>